<dbReference type="Gene3D" id="3.40.430.10">
    <property type="entry name" value="Dihydrofolate Reductase, subunit A"/>
    <property type="match status" value="1"/>
</dbReference>
<dbReference type="EMBL" id="SAUN01000001">
    <property type="protein sequence ID" value="RVX41110.1"/>
    <property type="molecule type" value="Genomic_DNA"/>
</dbReference>
<protein>
    <submittedName>
        <fullName evidence="1">Uncharacterized protein</fullName>
    </submittedName>
</protein>
<evidence type="ECO:0000313" key="2">
    <source>
        <dbReference type="Proteomes" id="UP000284824"/>
    </source>
</evidence>
<dbReference type="AlphaFoldDB" id="A0A438M5H1"/>
<dbReference type="InterPro" id="IPR024072">
    <property type="entry name" value="DHFR-like_dom_sf"/>
</dbReference>
<sequence length="186" mass="20298">MSARLSDRLALQDYTATKGIIMGKAIMGCAAVSADGYIAYDDGQVGSLFDWMSAGKVEWKLSESDEDAMQSTQASKDFMQSVYTDIGAVIMGRNLFDQTNGWNGVPAAGDHVFVVTHEAPTDWEYADWTVNSENGPTMPDNTEQQRKVTADAAVPIELALLEHRSFEQGVTMHLYAIQDAKEASSC</sequence>
<name>A0A438M5H1_9ACTN</name>
<keyword evidence="2" id="KW-1185">Reference proteome</keyword>
<proteinExistence type="predicted"/>
<comment type="caution">
    <text evidence="1">The sequence shown here is derived from an EMBL/GenBank/DDBJ whole genome shotgun (WGS) entry which is preliminary data.</text>
</comment>
<gene>
    <name evidence="1" type="ORF">EDD27_3579</name>
</gene>
<evidence type="ECO:0000313" key="1">
    <source>
        <dbReference type="EMBL" id="RVX41110.1"/>
    </source>
</evidence>
<dbReference type="Proteomes" id="UP000284824">
    <property type="component" value="Unassembled WGS sequence"/>
</dbReference>
<dbReference type="SUPFAM" id="SSF53597">
    <property type="entry name" value="Dihydrofolate reductase-like"/>
    <property type="match status" value="1"/>
</dbReference>
<organism evidence="1 2">
    <name type="scientific">Nonomuraea polychroma</name>
    <dbReference type="NCBI Taxonomy" id="46176"/>
    <lineage>
        <taxon>Bacteria</taxon>
        <taxon>Bacillati</taxon>
        <taxon>Actinomycetota</taxon>
        <taxon>Actinomycetes</taxon>
        <taxon>Streptosporangiales</taxon>
        <taxon>Streptosporangiaceae</taxon>
        <taxon>Nonomuraea</taxon>
    </lineage>
</organism>
<accession>A0A438M5H1</accession>
<reference evidence="1 2" key="1">
    <citation type="submission" date="2019-01" db="EMBL/GenBank/DDBJ databases">
        <title>Sequencing the genomes of 1000 actinobacteria strains.</title>
        <authorList>
            <person name="Klenk H.-P."/>
        </authorList>
    </citation>
    <scope>NUCLEOTIDE SEQUENCE [LARGE SCALE GENOMIC DNA]</scope>
    <source>
        <strain evidence="1 2">DSM 43925</strain>
    </source>
</reference>